<sequence length="384" mass="40620">METLRKDVVVVGLGAFGSAALWRLAYRGVDVAGVERQAIGHHLGSSHGQTRLFRVACQEHPGLPPIALKTLELWTSLGEQVGETLVRQTGCLSAGAPDSGPVRGSLEAAAAAGVPVSSLSHGELVARQPQYAGLAPGDVAVWDPGAGICYPERSVRAHVAAARRLGADVYPHTMVTGIEADDDGVTVRTPTVAFRAAQVVVAAGAWLGTLVPGLPLQPRRTPLYWFAPRDPASQDFTLARFPAFIWRRENGDGLWGHGSDEDFGVKVGLHRDEPQEVVDPEELDRYIHPARDLDELSAAVAAAFPGLDPRPAKVIPCMVTDSADGQFVVGRPPGRSRLVVAGGDSGHGFKHAAGVGELLAQLVTGEDPYCAVDFLDPARFAAEQ</sequence>
<dbReference type="SUPFAM" id="SSF54373">
    <property type="entry name" value="FAD-linked reductases, C-terminal domain"/>
    <property type="match status" value="1"/>
</dbReference>
<dbReference type="Pfam" id="PF01266">
    <property type="entry name" value="DAO"/>
    <property type="match status" value="1"/>
</dbReference>
<evidence type="ECO:0000313" key="6">
    <source>
        <dbReference type="EMBL" id="GAA4506223.1"/>
    </source>
</evidence>
<dbReference type="Gene3D" id="3.50.50.60">
    <property type="entry name" value="FAD/NAD(P)-binding domain"/>
    <property type="match status" value="1"/>
</dbReference>
<gene>
    <name evidence="6" type="primary">solA_5</name>
    <name evidence="6" type="ORF">GCM10023191_063020</name>
</gene>
<comment type="caution">
    <text evidence="6">The sequence shown here is derived from an EMBL/GenBank/DDBJ whole genome shotgun (WGS) entry which is preliminary data.</text>
</comment>
<proteinExistence type="predicted"/>
<keyword evidence="4" id="KW-0560">Oxidoreductase</keyword>
<evidence type="ECO:0000256" key="4">
    <source>
        <dbReference type="ARBA" id="ARBA00023002"/>
    </source>
</evidence>
<dbReference type="PANTHER" id="PTHR10961">
    <property type="entry name" value="PEROXISOMAL SARCOSINE OXIDASE"/>
    <property type="match status" value="1"/>
</dbReference>
<evidence type="ECO:0000256" key="1">
    <source>
        <dbReference type="ARBA" id="ARBA00001974"/>
    </source>
</evidence>
<dbReference type="InterPro" id="IPR006076">
    <property type="entry name" value="FAD-dep_OxRdtase"/>
</dbReference>
<accession>A0ABP8QQ98</accession>
<name>A0ABP8QQ98_9ACTN</name>
<dbReference type="RefSeq" id="WP_345470023.1">
    <property type="nucleotide sequence ID" value="NZ_BAABHF010000039.1"/>
</dbReference>
<keyword evidence="7" id="KW-1185">Reference proteome</keyword>
<protein>
    <submittedName>
        <fullName evidence="6">N-methyl-L-tryptophan oxidase</fullName>
    </submittedName>
</protein>
<organism evidence="6 7">
    <name type="scientific">Actinoallomurus oryzae</name>
    <dbReference type="NCBI Taxonomy" id="502180"/>
    <lineage>
        <taxon>Bacteria</taxon>
        <taxon>Bacillati</taxon>
        <taxon>Actinomycetota</taxon>
        <taxon>Actinomycetes</taxon>
        <taxon>Streptosporangiales</taxon>
        <taxon>Thermomonosporaceae</taxon>
        <taxon>Actinoallomurus</taxon>
    </lineage>
</organism>
<dbReference type="Gene3D" id="3.30.9.10">
    <property type="entry name" value="D-Amino Acid Oxidase, subunit A, domain 2"/>
    <property type="match status" value="1"/>
</dbReference>
<keyword evidence="3" id="KW-0274">FAD</keyword>
<evidence type="ECO:0000259" key="5">
    <source>
        <dbReference type="Pfam" id="PF01266"/>
    </source>
</evidence>
<evidence type="ECO:0000256" key="2">
    <source>
        <dbReference type="ARBA" id="ARBA00022630"/>
    </source>
</evidence>
<dbReference type="PANTHER" id="PTHR10961:SF7">
    <property type="entry name" value="FAD DEPENDENT OXIDOREDUCTASE DOMAIN-CONTAINING PROTEIN"/>
    <property type="match status" value="1"/>
</dbReference>
<dbReference type="InterPro" id="IPR036188">
    <property type="entry name" value="FAD/NAD-bd_sf"/>
</dbReference>
<evidence type="ECO:0000256" key="3">
    <source>
        <dbReference type="ARBA" id="ARBA00022827"/>
    </source>
</evidence>
<dbReference type="EMBL" id="BAABHF010000039">
    <property type="protein sequence ID" value="GAA4506223.1"/>
    <property type="molecule type" value="Genomic_DNA"/>
</dbReference>
<dbReference type="InterPro" id="IPR045170">
    <property type="entry name" value="MTOX"/>
</dbReference>
<feature type="domain" description="FAD dependent oxidoreductase" evidence="5">
    <location>
        <begin position="7"/>
        <end position="362"/>
    </location>
</feature>
<dbReference type="SUPFAM" id="SSF51905">
    <property type="entry name" value="FAD/NAD(P)-binding domain"/>
    <property type="match status" value="1"/>
</dbReference>
<comment type="cofactor">
    <cofactor evidence="1">
        <name>FAD</name>
        <dbReference type="ChEBI" id="CHEBI:57692"/>
    </cofactor>
</comment>
<dbReference type="Proteomes" id="UP001500503">
    <property type="component" value="Unassembled WGS sequence"/>
</dbReference>
<reference evidence="7" key="1">
    <citation type="journal article" date="2019" name="Int. J. Syst. Evol. Microbiol.">
        <title>The Global Catalogue of Microorganisms (GCM) 10K type strain sequencing project: providing services to taxonomists for standard genome sequencing and annotation.</title>
        <authorList>
            <consortium name="The Broad Institute Genomics Platform"/>
            <consortium name="The Broad Institute Genome Sequencing Center for Infectious Disease"/>
            <person name="Wu L."/>
            <person name="Ma J."/>
        </authorList>
    </citation>
    <scope>NUCLEOTIDE SEQUENCE [LARGE SCALE GENOMIC DNA]</scope>
    <source>
        <strain evidence="7">JCM 17933</strain>
    </source>
</reference>
<evidence type="ECO:0000313" key="7">
    <source>
        <dbReference type="Proteomes" id="UP001500503"/>
    </source>
</evidence>
<keyword evidence="2" id="KW-0285">Flavoprotein</keyword>
<dbReference type="NCBIfam" id="NF008425">
    <property type="entry name" value="PRK11259.1"/>
    <property type="match status" value="1"/>
</dbReference>